<accession>A0A9W6F238</accession>
<dbReference type="InterPro" id="IPR050836">
    <property type="entry name" value="SDS22/Internalin_LRR"/>
</dbReference>
<reference evidence="5 6" key="1">
    <citation type="journal article" date="2023" name="Commun. Biol.">
        <title>Reorganization of the ancestral sex-determining regions during the evolution of trioecy in Pleodorina starrii.</title>
        <authorList>
            <person name="Takahashi K."/>
            <person name="Suzuki S."/>
            <person name="Kawai-Toyooka H."/>
            <person name="Yamamoto K."/>
            <person name="Hamaji T."/>
            <person name="Ootsuki R."/>
            <person name="Yamaguchi H."/>
            <person name="Kawachi M."/>
            <person name="Higashiyama T."/>
            <person name="Nozaki H."/>
        </authorList>
    </citation>
    <scope>NUCLEOTIDE SEQUENCE [LARGE SCALE GENOMIC DNA]</scope>
    <source>
        <strain evidence="5 6">NIES-4479</strain>
    </source>
</reference>
<comment type="subcellular location">
    <subcellularLocation>
        <location evidence="1">Cytoplasm</location>
        <location evidence="1">Cytoskeleton</location>
        <location evidence="1">Cilium axoneme</location>
    </subcellularLocation>
</comment>
<keyword evidence="3" id="KW-0677">Repeat</keyword>
<feature type="region of interest" description="Disordered" evidence="4">
    <location>
        <begin position="1"/>
        <end position="64"/>
    </location>
</feature>
<dbReference type="PROSITE" id="PS51450">
    <property type="entry name" value="LRR"/>
    <property type="match status" value="4"/>
</dbReference>
<dbReference type="CDD" id="cd21340">
    <property type="entry name" value="PPP1R42"/>
    <property type="match status" value="1"/>
</dbReference>
<dbReference type="PANTHER" id="PTHR46652">
    <property type="entry name" value="LEUCINE-RICH REPEAT AND IQ DOMAIN-CONTAINING PROTEIN 1-RELATED"/>
    <property type="match status" value="1"/>
</dbReference>
<dbReference type="InterPro" id="IPR001611">
    <property type="entry name" value="Leu-rich_rpt"/>
</dbReference>
<evidence type="ECO:0000256" key="4">
    <source>
        <dbReference type="SAM" id="MobiDB-lite"/>
    </source>
</evidence>
<dbReference type="SUPFAM" id="SSF52058">
    <property type="entry name" value="L domain-like"/>
    <property type="match status" value="1"/>
</dbReference>
<proteinExistence type="predicted"/>
<keyword evidence="6" id="KW-1185">Reference proteome</keyword>
<dbReference type="InterPro" id="IPR025875">
    <property type="entry name" value="Leu-rich_rpt_4"/>
</dbReference>
<dbReference type="SMART" id="SM00365">
    <property type="entry name" value="LRR_SD22"/>
    <property type="match status" value="4"/>
</dbReference>
<evidence type="ECO:0000256" key="3">
    <source>
        <dbReference type="ARBA" id="ARBA00022737"/>
    </source>
</evidence>
<feature type="compositionally biased region" description="Polar residues" evidence="4">
    <location>
        <begin position="403"/>
        <end position="414"/>
    </location>
</feature>
<comment type="caution">
    <text evidence="5">The sequence shown here is derived from an EMBL/GenBank/DDBJ whole genome shotgun (WGS) entry which is preliminary data.</text>
</comment>
<dbReference type="EMBL" id="BRXU01000007">
    <property type="protein sequence ID" value="GLC52965.1"/>
    <property type="molecule type" value="Genomic_DNA"/>
</dbReference>
<evidence type="ECO:0000256" key="1">
    <source>
        <dbReference type="ARBA" id="ARBA00004430"/>
    </source>
</evidence>
<sequence>MSDWVPLDEKELLQDDDEVQAYHDNNSPQEQNAPAGGGFGDPPDPDGADGPHNGGNGNGPRREVTREMVLRALESKGNRRRPGAGVDDPYAEDRFLAAQSHLHLNGRGITRIANLRPLTTLEVLYLYDNQISVIENVSHLRRLTHLYLANNVVREISGLAGLVSLQKLYLEQNCLQLVSGLEACPSLEELHVSGQRLPPGTPLSFDPASIAALAPSLRVLTASRCGITSASLRGLAGLSRLRRLDLSHNAIDAFEPLDAAVQPCVVLSNLDLRGNPVCRLPKYRDTLILMNDSVTTLDDEPIPAQHREFLLRLHIRRMKAQLAAELKEDAAAAATAAAAAAAAPSLPPLPGHVDSYGNAGVGVGVGGGGVGGVGGPSRVPPRTGGFHPAAGGGGTGGSGRASLTRNISGGSRRG</sequence>
<protein>
    <submittedName>
        <fullName evidence="5">Uncharacterized protein</fullName>
    </submittedName>
</protein>
<name>A0A9W6F238_9CHLO</name>
<dbReference type="Pfam" id="PF12799">
    <property type="entry name" value="LRR_4"/>
    <property type="match status" value="2"/>
</dbReference>
<dbReference type="OrthoDB" id="676979at2759"/>
<dbReference type="Proteomes" id="UP001165080">
    <property type="component" value="Unassembled WGS sequence"/>
</dbReference>
<feature type="region of interest" description="Disordered" evidence="4">
    <location>
        <begin position="372"/>
        <end position="414"/>
    </location>
</feature>
<dbReference type="AlphaFoldDB" id="A0A9W6F238"/>
<keyword evidence="2" id="KW-0433">Leucine-rich repeat</keyword>
<dbReference type="InterPro" id="IPR003591">
    <property type="entry name" value="Leu-rich_rpt_typical-subtyp"/>
</dbReference>
<dbReference type="InterPro" id="IPR032675">
    <property type="entry name" value="LRR_dom_sf"/>
</dbReference>
<dbReference type="SMART" id="SM00369">
    <property type="entry name" value="LRR_TYP"/>
    <property type="match status" value="4"/>
</dbReference>
<evidence type="ECO:0000313" key="5">
    <source>
        <dbReference type="EMBL" id="GLC52965.1"/>
    </source>
</evidence>
<dbReference type="GO" id="GO:0005930">
    <property type="term" value="C:axoneme"/>
    <property type="evidence" value="ECO:0007669"/>
    <property type="project" value="UniProtKB-SubCell"/>
</dbReference>
<evidence type="ECO:0000313" key="6">
    <source>
        <dbReference type="Proteomes" id="UP001165080"/>
    </source>
</evidence>
<gene>
    <name evidence="5" type="primary">PLESTMB000123</name>
    <name evidence="5" type="ORF">PLESTB_000693500</name>
</gene>
<organism evidence="5 6">
    <name type="scientific">Pleodorina starrii</name>
    <dbReference type="NCBI Taxonomy" id="330485"/>
    <lineage>
        <taxon>Eukaryota</taxon>
        <taxon>Viridiplantae</taxon>
        <taxon>Chlorophyta</taxon>
        <taxon>core chlorophytes</taxon>
        <taxon>Chlorophyceae</taxon>
        <taxon>CS clade</taxon>
        <taxon>Chlamydomonadales</taxon>
        <taxon>Volvocaceae</taxon>
        <taxon>Pleodorina</taxon>
    </lineage>
</organism>
<dbReference type="Gene3D" id="3.80.10.10">
    <property type="entry name" value="Ribonuclease Inhibitor"/>
    <property type="match status" value="2"/>
</dbReference>
<feature type="compositionally biased region" description="Gly residues" evidence="4">
    <location>
        <begin position="390"/>
        <end position="399"/>
    </location>
</feature>
<evidence type="ECO:0000256" key="2">
    <source>
        <dbReference type="ARBA" id="ARBA00022614"/>
    </source>
</evidence>
<dbReference type="PANTHER" id="PTHR46652:SF3">
    <property type="entry name" value="LEUCINE-RICH REPEAT-CONTAINING PROTEIN 9"/>
    <property type="match status" value="1"/>
</dbReference>